<dbReference type="PROSITE" id="PS00211">
    <property type="entry name" value="ABC_TRANSPORTER_1"/>
    <property type="match status" value="1"/>
</dbReference>
<feature type="compositionally biased region" description="Polar residues" evidence="10">
    <location>
        <begin position="656"/>
        <end position="669"/>
    </location>
</feature>
<comment type="subcellular location">
    <subcellularLocation>
        <location evidence="1">Membrane</location>
        <topology evidence="1">Multi-pass membrane protein</topology>
    </subcellularLocation>
</comment>
<keyword evidence="7" id="KW-0067">ATP-binding</keyword>
<dbReference type="CDD" id="cd03213">
    <property type="entry name" value="ABCG_EPDR"/>
    <property type="match status" value="1"/>
</dbReference>
<dbReference type="SMART" id="SM00382">
    <property type="entry name" value="AAA"/>
    <property type="match status" value="1"/>
</dbReference>
<evidence type="ECO:0000256" key="7">
    <source>
        <dbReference type="ARBA" id="ARBA00022840"/>
    </source>
</evidence>
<sequence length="679" mass="75341">MAREAASAAYLVWEDLTAVLPNYGGGGGGGGGRRPPRKLIQGLTGYALPGRILAIMGPSGSGKSTLLDSLAGRLGTNVVLSGRVLLNGRKRRLDYGVVAYVTQENVLLGTLTVRETITYSALLRLPSSMSKEEVRRAVEGTIEELGLEDCADRPIGNWHLRGISGGEKKRLSIALEILTRPRLLFLDEPTSGLDSASAFFVIQTLKQMALDGNKTVISSVHQPSSEVFALFDDLFLLSGGETVFFGEAKQATKFFAEAGFPCPSRRNPSDHFLRCINTDFDLVTATLKGSLKLRAEAESLSDPLSKFRTSDIKAMLIEKYKSSDYAMLARKRLQEIPKIEGLTAESDKGSQASWFKQLRTLTRRSFVNMSRDYGYYWLRMIIYIMLAVSVGSIYYDVGTSYTAILARASCGGFVSGFMTFMSIGGFPSFIEEMKVFTRERQNGHYGVAVYILSNFLSSLPFLLTVSILTGSIAYPMVKFRPGFEHYAYFTLSLYGGISVVESLMMIIASLVPNFLMGIITGAGVIGIMMMTAGFFRLLPDLPKPFWRYPVSYITYMSWALQGSYKNDLIGLEFDPLLPGSPKLTGKYIIERIYGIKIDHSKWLDLAIVFLILFCYRIAFFLVLKFRERASPLFRTIYAAATVKHLMKKPSFQRKMSSLSKRHQPQNSLAVQEGLTSPLP</sequence>
<dbReference type="Gene3D" id="3.40.50.300">
    <property type="entry name" value="P-loop containing nucleotide triphosphate hydrolases"/>
    <property type="match status" value="1"/>
</dbReference>
<keyword evidence="6" id="KW-0547">Nucleotide-binding</keyword>
<reference evidence="13" key="1">
    <citation type="submission" date="2020-07" db="EMBL/GenBank/DDBJ databases">
        <authorList>
            <person name="Lin J."/>
        </authorList>
    </citation>
    <scope>NUCLEOTIDE SEQUENCE</scope>
</reference>
<evidence type="ECO:0000256" key="2">
    <source>
        <dbReference type="ARBA" id="ARBA00005814"/>
    </source>
</evidence>
<dbReference type="GO" id="GO:0005524">
    <property type="term" value="F:ATP binding"/>
    <property type="evidence" value="ECO:0007669"/>
    <property type="project" value="UniProtKB-KW"/>
</dbReference>
<evidence type="ECO:0000256" key="9">
    <source>
        <dbReference type="ARBA" id="ARBA00023136"/>
    </source>
</evidence>
<dbReference type="GO" id="GO:0016887">
    <property type="term" value="F:ATP hydrolysis activity"/>
    <property type="evidence" value="ECO:0007669"/>
    <property type="project" value="InterPro"/>
</dbReference>
<dbReference type="InterPro" id="IPR052215">
    <property type="entry name" value="Plant_ABCG"/>
</dbReference>
<gene>
    <name evidence="13" type="ORF">CB5_LOCUS12832</name>
</gene>
<dbReference type="InterPro" id="IPR043926">
    <property type="entry name" value="ABCG_dom"/>
</dbReference>
<feature type="transmembrane region" description="Helical" evidence="11">
    <location>
        <begin position="514"/>
        <end position="538"/>
    </location>
</feature>
<dbReference type="GO" id="GO:0009651">
    <property type="term" value="P:response to salt stress"/>
    <property type="evidence" value="ECO:0007669"/>
    <property type="project" value="UniProtKB-ARBA"/>
</dbReference>
<dbReference type="Pfam" id="PF01061">
    <property type="entry name" value="ABC2_membrane"/>
    <property type="match status" value="1"/>
</dbReference>
<feature type="transmembrane region" description="Helical" evidence="11">
    <location>
        <begin position="376"/>
        <end position="397"/>
    </location>
</feature>
<dbReference type="GO" id="GO:0140359">
    <property type="term" value="F:ABC-type transporter activity"/>
    <property type="evidence" value="ECO:0007669"/>
    <property type="project" value="InterPro"/>
</dbReference>
<name>A0A6V7PFF9_ANACO</name>
<dbReference type="InterPro" id="IPR027417">
    <property type="entry name" value="P-loop_NTPase"/>
</dbReference>
<evidence type="ECO:0000256" key="8">
    <source>
        <dbReference type="ARBA" id="ARBA00022989"/>
    </source>
</evidence>
<feature type="transmembrane region" description="Helical" evidence="11">
    <location>
        <begin position="486"/>
        <end position="508"/>
    </location>
</feature>
<dbReference type="PANTHER" id="PTHR48042:SF18">
    <property type="entry name" value="ABC TRANSPORTER G FAMILY MEMBER 12"/>
    <property type="match status" value="1"/>
</dbReference>
<protein>
    <recommendedName>
        <fullName evidence="12">ABC transporter domain-containing protein</fullName>
    </recommendedName>
</protein>
<dbReference type="InterPro" id="IPR003439">
    <property type="entry name" value="ABC_transporter-like_ATP-bd"/>
</dbReference>
<keyword evidence="8 11" id="KW-1133">Transmembrane helix</keyword>
<dbReference type="Pfam" id="PF00005">
    <property type="entry name" value="ABC_tran"/>
    <property type="match status" value="1"/>
</dbReference>
<feature type="transmembrane region" description="Helical" evidence="11">
    <location>
        <begin position="602"/>
        <end position="623"/>
    </location>
</feature>
<accession>A0A6V7PFF9</accession>
<evidence type="ECO:0000256" key="5">
    <source>
        <dbReference type="ARBA" id="ARBA00022692"/>
    </source>
</evidence>
<evidence type="ECO:0000256" key="3">
    <source>
        <dbReference type="ARBA" id="ARBA00022448"/>
    </source>
</evidence>
<keyword evidence="9 11" id="KW-0472">Membrane</keyword>
<dbReference type="PROSITE" id="PS50893">
    <property type="entry name" value="ABC_TRANSPORTER_2"/>
    <property type="match status" value="1"/>
</dbReference>
<feature type="domain" description="ABC transporter" evidence="12">
    <location>
        <begin position="11"/>
        <end position="264"/>
    </location>
</feature>
<evidence type="ECO:0000259" key="12">
    <source>
        <dbReference type="PROSITE" id="PS50893"/>
    </source>
</evidence>
<dbReference type="InterPro" id="IPR017871">
    <property type="entry name" value="ABC_transporter-like_CS"/>
</dbReference>
<comment type="similarity">
    <text evidence="2">Belongs to the ABC transporter superfamily. ABCG family. Eye pigment precursor importer (TC 3.A.1.204) subfamily.</text>
</comment>
<dbReference type="EMBL" id="LR862130">
    <property type="protein sequence ID" value="CAD1829621.1"/>
    <property type="molecule type" value="Genomic_DNA"/>
</dbReference>
<dbReference type="PANTHER" id="PTHR48042">
    <property type="entry name" value="ABC TRANSPORTER G FAMILY MEMBER 11"/>
    <property type="match status" value="1"/>
</dbReference>
<feature type="region of interest" description="Disordered" evidence="10">
    <location>
        <begin position="656"/>
        <end position="679"/>
    </location>
</feature>
<keyword evidence="5 11" id="KW-0812">Transmembrane</keyword>
<feature type="transmembrane region" description="Helical" evidence="11">
    <location>
        <begin position="447"/>
        <end position="474"/>
    </location>
</feature>
<dbReference type="InterPro" id="IPR003593">
    <property type="entry name" value="AAA+_ATPase"/>
</dbReference>
<dbReference type="FunFam" id="3.40.50.300:FF:000504">
    <property type="entry name" value="ABC transporter G family member 11"/>
    <property type="match status" value="1"/>
</dbReference>
<organism evidence="13">
    <name type="scientific">Ananas comosus var. bracteatus</name>
    <name type="common">red pineapple</name>
    <dbReference type="NCBI Taxonomy" id="296719"/>
    <lineage>
        <taxon>Eukaryota</taxon>
        <taxon>Viridiplantae</taxon>
        <taxon>Streptophyta</taxon>
        <taxon>Embryophyta</taxon>
        <taxon>Tracheophyta</taxon>
        <taxon>Spermatophyta</taxon>
        <taxon>Magnoliopsida</taxon>
        <taxon>Liliopsida</taxon>
        <taxon>Poales</taxon>
        <taxon>Bromeliaceae</taxon>
        <taxon>Bromelioideae</taxon>
        <taxon>Ananas</taxon>
    </lineage>
</organism>
<evidence type="ECO:0000256" key="10">
    <source>
        <dbReference type="SAM" id="MobiDB-lite"/>
    </source>
</evidence>
<dbReference type="SUPFAM" id="SSF52540">
    <property type="entry name" value="P-loop containing nucleoside triphosphate hydrolases"/>
    <property type="match status" value="1"/>
</dbReference>
<proteinExistence type="inferred from homology"/>
<evidence type="ECO:0000256" key="1">
    <source>
        <dbReference type="ARBA" id="ARBA00004141"/>
    </source>
</evidence>
<dbReference type="InterPro" id="IPR013525">
    <property type="entry name" value="ABC2_TM"/>
</dbReference>
<keyword evidence="4" id="KW-0597">Phosphoprotein</keyword>
<evidence type="ECO:0000256" key="11">
    <source>
        <dbReference type="SAM" id="Phobius"/>
    </source>
</evidence>
<feature type="transmembrane region" description="Helical" evidence="11">
    <location>
        <begin position="404"/>
        <end position="427"/>
    </location>
</feature>
<keyword evidence="3" id="KW-0813">Transport</keyword>
<evidence type="ECO:0000313" key="13">
    <source>
        <dbReference type="EMBL" id="CAD1829621.1"/>
    </source>
</evidence>
<evidence type="ECO:0000256" key="6">
    <source>
        <dbReference type="ARBA" id="ARBA00022741"/>
    </source>
</evidence>
<dbReference type="AlphaFoldDB" id="A0A6V7PFF9"/>
<dbReference type="GO" id="GO:0016020">
    <property type="term" value="C:membrane"/>
    <property type="evidence" value="ECO:0007669"/>
    <property type="project" value="UniProtKB-SubCell"/>
</dbReference>
<evidence type="ECO:0000256" key="4">
    <source>
        <dbReference type="ARBA" id="ARBA00022553"/>
    </source>
</evidence>
<dbReference type="Pfam" id="PF19055">
    <property type="entry name" value="ABC2_membrane_7"/>
    <property type="match status" value="1"/>
</dbReference>